<feature type="transmembrane region" description="Helical" evidence="7">
    <location>
        <begin position="217"/>
        <end position="234"/>
    </location>
</feature>
<keyword evidence="10" id="KW-1185">Reference proteome</keyword>
<evidence type="ECO:0000256" key="1">
    <source>
        <dbReference type="ARBA" id="ARBA00004141"/>
    </source>
</evidence>
<dbReference type="InterPro" id="IPR000620">
    <property type="entry name" value="EamA_dom"/>
</dbReference>
<feature type="region of interest" description="Disordered" evidence="6">
    <location>
        <begin position="296"/>
        <end position="315"/>
    </location>
</feature>
<dbReference type="PANTHER" id="PTHR22911">
    <property type="entry name" value="ACYL-MALONYL CONDENSING ENZYME-RELATED"/>
    <property type="match status" value="1"/>
</dbReference>
<organism evidence="9 10">
    <name type="scientific">Aquicoccus porphyridii</name>
    <dbReference type="NCBI Taxonomy" id="1852029"/>
    <lineage>
        <taxon>Bacteria</taxon>
        <taxon>Pseudomonadati</taxon>
        <taxon>Pseudomonadota</taxon>
        <taxon>Alphaproteobacteria</taxon>
        <taxon>Rhodobacterales</taxon>
        <taxon>Paracoccaceae</taxon>
        <taxon>Aquicoccus</taxon>
    </lineage>
</organism>
<feature type="domain" description="EamA" evidence="8">
    <location>
        <begin position="8"/>
        <end position="140"/>
    </location>
</feature>
<comment type="caution">
    <text evidence="9">The sequence shown here is derived from an EMBL/GenBank/DDBJ whole genome shotgun (WGS) entry which is preliminary data.</text>
</comment>
<evidence type="ECO:0000256" key="3">
    <source>
        <dbReference type="ARBA" id="ARBA00022692"/>
    </source>
</evidence>
<gene>
    <name evidence="9" type="ORF">FLO80_09965</name>
</gene>
<accession>A0A5A9ZGB6</accession>
<name>A0A5A9ZGB6_9RHOB</name>
<keyword evidence="5 7" id="KW-0472">Membrane</keyword>
<evidence type="ECO:0000256" key="5">
    <source>
        <dbReference type="ARBA" id="ARBA00023136"/>
    </source>
</evidence>
<feature type="domain" description="EamA" evidence="8">
    <location>
        <begin position="151"/>
        <end position="287"/>
    </location>
</feature>
<evidence type="ECO:0000256" key="7">
    <source>
        <dbReference type="SAM" id="Phobius"/>
    </source>
</evidence>
<evidence type="ECO:0000256" key="2">
    <source>
        <dbReference type="ARBA" id="ARBA00009853"/>
    </source>
</evidence>
<sequence length="315" mass="34005">MNTDRPLLGIALMLGFCIMAPMADAVAKLLGQSVPVGQLVLIRFLVQVLLLLPFLMLGLRPWRIRGRILHLVMLRTLLHILGIGLMVSALQYLPLADTVAIAFVMPFILLLLGRFFLDEEVGRRRFIACMVGFSGTLLVIQPSFAAVGWPALLPLGVAVNFALFILVTRKIARDTDPIGLQAVSGAMAVLFMAPLLWLFGGNGTGLLDTIRPDATEWALLLAIGVLGTLAHLLMTWSLRYAPSATLAPMQYLEIPVAAVLGWIVFRDFPNGLAMAGILVTIASGLYIMMTERRASARPLPPSGPQSPLPAPAPAE</sequence>
<feature type="transmembrane region" description="Helical" evidence="7">
    <location>
        <begin position="271"/>
        <end position="289"/>
    </location>
</feature>
<dbReference type="Pfam" id="PF00892">
    <property type="entry name" value="EamA"/>
    <property type="match status" value="2"/>
</dbReference>
<dbReference type="Proteomes" id="UP000325291">
    <property type="component" value="Unassembled WGS sequence"/>
</dbReference>
<evidence type="ECO:0000313" key="10">
    <source>
        <dbReference type="Proteomes" id="UP000325291"/>
    </source>
</evidence>
<dbReference type="PANTHER" id="PTHR22911:SF6">
    <property type="entry name" value="SOLUTE CARRIER FAMILY 35 MEMBER G1"/>
    <property type="match status" value="1"/>
</dbReference>
<evidence type="ECO:0000256" key="6">
    <source>
        <dbReference type="SAM" id="MobiDB-lite"/>
    </source>
</evidence>
<evidence type="ECO:0000259" key="8">
    <source>
        <dbReference type="Pfam" id="PF00892"/>
    </source>
</evidence>
<evidence type="ECO:0000313" key="9">
    <source>
        <dbReference type="EMBL" id="KAA0916049.1"/>
    </source>
</evidence>
<dbReference type="InterPro" id="IPR037185">
    <property type="entry name" value="EmrE-like"/>
</dbReference>
<evidence type="ECO:0000256" key="4">
    <source>
        <dbReference type="ARBA" id="ARBA00022989"/>
    </source>
</evidence>
<feature type="transmembrane region" description="Helical" evidence="7">
    <location>
        <begin position="147"/>
        <end position="166"/>
    </location>
</feature>
<feature type="transmembrane region" description="Helical" evidence="7">
    <location>
        <begin position="71"/>
        <end position="93"/>
    </location>
</feature>
<feature type="transmembrane region" description="Helical" evidence="7">
    <location>
        <begin position="99"/>
        <end position="117"/>
    </location>
</feature>
<protein>
    <submittedName>
        <fullName evidence="9">DMT family transporter</fullName>
    </submittedName>
</protein>
<comment type="subcellular location">
    <subcellularLocation>
        <location evidence="1">Membrane</location>
        <topology evidence="1">Multi-pass membrane protein</topology>
    </subcellularLocation>
</comment>
<dbReference type="SUPFAM" id="SSF103481">
    <property type="entry name" value="Multidrug resistance efflux transporter EmrE"/>
    <property type="match status" value="2"/>
</dbReference>
<feature type="compositionally biased region" description="Pro residues" evidence="6">
    <location>
        <begin position="298"/>
        <end position="315"/>
    </location>
</feature>
<dbReference type="AlphaFoldDB" id="A0A5A9ZGB6"/>
<feature type="transmembrane region" description="Helical" evidence="7">
    <location>
        <begin position="124"/>
        <end position="141"/>
    </location>
</feature>
<dbReference type="RefSeq" id="WP_111367920.1">
    <property type="nucleotide sequence ID" value="NZ_VINQ01000006.1"/>
</dbReference>
<keyword evidence="3 7" id="KW-0812">Transmembrane</keyword>
<feature type="transmembrane region" description="Helical" evidence="7">
    <location>
        <begin position="41"/>
        <end position="59"/>
    </location>
</feature>
<comment type="similarity">
    <text evidence="2">Belongs to the drug/metabolite transporter (DMT) superfamily. 10 TMS drug/metabolite exporter (DME) (TC 2.A.7.3) family.</text>
</comment>
<reference evidence="9 10" key="1">
    <citation type="submission" date="2019-07" db="EMBL/GenBank/DDBJ databases">
        <title>Aquicoccus porphyridii gen. nov., sp. nov., isolated from a small marine red alga, Porphyridium marinum.</title>
        <authorList>
            <person name="Liu L."/>
        </authorList>
    </citation>
    <scope>NUCLEOTIDE SEQUENCE [LARGE SCALE GENOMIC DNA]</scope>
    <source>
        <strain evidence="9 10">L1 8-17</strain>
    </source>
</reference>
<dbReference type="EMBL" id="VINQ01000006">
    <property type="protein sequence ID" value="KAA0916049.1"/>
    <property type="molecule type" value="Genomic_DNA"/>
</dbReference>
<feature type="transmembrane region" description="Helical" evidence="7">
    <location>
        <begin position="246"/>
        <end position="265"/>
    </location>
</feature>
<keyword evidence="4 7" id="KW-1133">Transmembrane helix</keyword>
<dbReference type="GO" id="GO:0016020">
    <property type="term" value="C:membrane"/>
    <property type="evidence" value="ECO:0007669"/>
    <property type="project" value="UniProtKB-SubCell"/>
</dbReference>
<proteinExistence type="inferred from homology"/>
<feature type="transmembrane region" description="Helical" evidence="7">
    <location>
        <begin position="178"/>
        <end position="197"/>
    </location>
</feature>